<dbReference type="PROSITE" id="PS50887">
    <property type="entry name" value="GGDEF"/>
    <property type="match status" value="1"/>
</dbReference>
<dbReference type="SMART" id="SM00267">
    <property type="entry name" value="GGDEF"/>
    <property type="match status" value="1"/>
</dbReference>
<evidence type="ECO:0000256" key="1">
    <source>
        <dbReference type="SAM" id="Phobius"/>
    </source>
</evidence>
<feature type="transmembrane region" description="Helical" evidence="1">
    <location>
        <begin position="277"/>
        <end position="295"/>
    </location>
</feature>
<dbReference type="AlphaFoldDB" id="A0A1I2HPJ6"/>
<dbReference type="Proteomes" id="UP000199645">
    <property type="component" value="Unassembled WGS sequence"/>
</dbReference>
<keyword evidence="1" id="KW-0812">Transmembrane</keyword>
<dbReference type="SUPFAM" id="SSF141868">
    <property type="entry name" value="EAL domain-like"/>
    <property type="match status" value="1"/>
</dbReference>
<dbReference type="InterPro" id="IPR001633">
    <property type="entry name" value="EAL_dom"/>
</dbReference>
<feature type="transmembrane region" description="Helical" evidence="1">
    <location>
        <begin position="237"/>
        <end position="256"/>
    </location>
</feature>
<dbReference type="InterPro" id="IPR035919">
    <property type="entry name" value="EAL_sf"/>
</dbReference>
<dbReference type="STRING" id="35752.SAMN05421541_108288"/>
<dbReference type="PANTHER" id="PTHR44757">
    <property type="entry name" value="DIGUANYLATE CYCLASE DGCP"/>
    <property type="match status" value="1"/>
</dbReference>
<feature type="transmembrane region" description="Helical" evidence="1">
    <location>
        <begin position="41"/>
        <end position="63"/>
    </location>
</feature>
<sequence length="777" mass="81112">MGKSTAAIARRMPGPAGICAFLALMALVATAVNLEHQRTPTVLLWITLPVSALIALASLVAIARRDDLTPVARRFWRHTAIGTAFAAVGATVNAYDCVVGGAAAADVSVVAGIGYAGAIVGNLWAMARLPLKVSGRGSMLRVGLDGLVVLLATGSYSWHFVTRPVVQEAGFTPAALVSGTVFLALNLLALMAFGKVALAGRSHLAPGVLPMMALGMASGMVSSLLLQKYAVDRPWLAASQVSVPVAMLCAVLAGRAQLRAVARGAGPTRAVRRLPVWLPYLAIVAVYALLVHMVAVGDSDALLFVVLAGVLTALVATRQQTVFRENANLVARLDHGATHDTLTGLPNRALFTERLDEALAASHTGRPVSVALIDLDDFKAVNDTLGHGVGDALLIAVADRLAAAVRKEDTVARLGGDEFVVVLDGMDPDNASAAAGRLIAALAEPVVAGDHELLVRASIGVAGGHSGENAADLLRRADIAMYAAKHHGGSNVEQYTEGMAASIADSAAIGAQLQHAINEGQMFLEYQPIVTLDGGRLKGVEALVRWNHPARGIVPPIEFIPVAERTGLIVPLGDWVLLEACRQLAAWRDELGDLGPGIVNVNVSARQLRDPGYVGRVAATLSETGLPPHRLTLEITESTAVALGESVGALDDLRRMGIRIALDDFGTGQSTLTLLHELPVDQLKLDRSFTQGTDTGRRDTMPSAVIALAEAVGLDLVAEGVENRDQADRLAVLGYQYAQGYHFARPLSPDAVTAMVAALPKPSSGETGAADLTAALV</sequence>
<feature type="transmembrane region" description="Helical" evidence="1">
    <location>
        <begin position="170"/>
        <end position="192"/>
    </location>
</feature>
<feature type="transmembrane region" description="Helical" evidence="1">
    <location>
        <begin position="139"/>
        <end position="158"/>
    </location>
</feature>
<proteinExistence type="predicted"/>
<dbReference type="InterPro" id="IPR052155">
    <property type="entry name" value="Biofilm_reg_signaling"/>
</dbReference>
<dbReference type="InterPro" id="IPR029787">
    <property type="entry name" value="Nucleotide_cyclase"/>
</dbReference>
<feature type="domain" description="GGDEF" evidence="3">
    <location>
        <begin position="366"/>
        <end position="497"/>
    </location>
</feature>
<keyword evidence="1" id="KW-0472">Membrane</keyword>
<dbReference type="EMBL" id="FONV01000008">
    <property type="protein sequence ID" value="SFF30271.1"/>
    <property type="molecule type" value="Genomic_DNA"/>
</dbReference>
<evidence type="ECO:0000313" key="4">
    <source>
        <dbReference type="EMBL" id="SFF30271.1"/>
    </source>
</evidence>
<dbReference type="NCBIfam" id="TIGR00254">
    <property type="entry name" value="GGDEF"/>
    <property type="match status" value="1"/>
</dbReference>
<dbReference type="OrthoDB" id="3274485at2"/>
<dbReference type="FunFam" id="3.30.70.270:FF:000001">
    <property type="entry name" value="Diguanylate cyclase domain protein"/>
    <property type="match status" value="1"/>
</dbReference>
<reference evidence="4 5" key="1">
    <citation type="submission" date="2016-10" db="EMBL/GenBank/DDBJ databases">
        <authorList>
            <person name="de Groot N.N."/>
        </authorList>
    </citation>
    <scope>NUCLEOTIDE SEQUENCE [LARGE SCALE GENOMIC DNA]</scope>
    <source>
        <strain evidence="4 5">DSM 43019</strain>
    </source>
</reference>
<dbReference type="SUPFAM" id="SSF55073">
    <property type="entry name" value="Nucleotide cyclase"/>
    <property type="match status" value="1"/>
</dbReference>
<dbReference type="SMART" id="SM00052">
    <property type="entry name" value="EAL"/>
    <property type="match status" value="1"/>
</dbReference>
<dbReference type="CDD" id="cd01949">
    <property type="entry name" value="GGDEF"/>
    <property type="match status" value="1"/>
</dbReference>
<gene>
    <name evidence="4" type="ORF">SAMN05421541_108288</name>
</gene>
<dbReference type="Pfam" id="PF00990">
    <property type="entry name" value="GGDEF"/>
    <property type="match status" value="1"/>
</dbReference>
<dbReference type="InterPro" id="IPR000160">
    <property type="entry name" value="GGDEF_dom"/>
</dbReference>
<feature type="transmembrane region" description="Helical" evidence="1">
    <location>
        <begin position="204"/>
        <end position="225"/>
    </location>
</feature>
<feature type="transmembrane region" description="Helical" evidence="1">
    <location>
        <begin position="75"/>
        <end position="95"/>
    </location>
</feature>
<evidence type="ECO:0000259" key="2">
    <source>
        <dbReference type="PROSITE" id="PS50883"/>
    </source>
</evidence>
<keyword evidence="5" id="KW-1185">Reference proteome</keyword>
<dbReference type="InterPro" id="IPR043128">
    <property type="entry name" value="Rev_trsase/Diguanyl_cyclase"/>
</dbReference>
<organism evidence="4 5">
    <name type="scientific">Actinoplanes philippinensis</name>
    <dbReference type="NCBI Taxonomy" id="35752"/>
    <lineage>
        <taxon>Bacteria</taxon>
        <taxon>Bacillati</taxon>
        <taxon>Actinomycetota</taxon>
        <taxon>Actinomycetes</taxon>
        <taxon>Micromonosporales</taxon>
        <taxon>Micromonosporaceae</taxon>
        <taxon>Actinoplanes</taxon>
    </lineage>
</organism>
<accession>A0A1I2HPJ6</accession>
<dbReference type="RefSeq" id="WP_093617185.1">
    <property type="nucleotide sequence ID" value="NZ_BOMT01000001.1"/>
</dbReference>
<keyword evidence="1" id="KW-1133">Transmembrane helix</keyword>
<dbReference type="PROSITE" id="PS50883">
    <property type="entry name" value="EAL"/>
    <property type="match status" value="1"/>
</dbReference>
<feature type="transmembrane region" description="Helical" evidence="1">
    <location>
        <begin position="107"/>
        <end position="127"/>
    </location>
</feature>
<dbReference type="Pfam" id="PF00563">
    <property type="entry name" value="EAL"/>
    <property type="match status" value="1"/>
</dbReference>
<evidence type="ECO:0000313" key="5">
    <source>
        <dbReference type="Proteomes" id="UP000199645"/>
    </source>
</evidence>
<dbReference type="Gene3D" id="3.30.70.270">
    <property type="match status" value="1"/>
</dbReference>
<protein>
    <submittedName>
        <fullName evidence="4">Diguanylate cyclase (GGDEF) domain-containing protein</fullName>
    </submittedName>
</protein>
<feature type="domain" description="EAL" evidence="2">
    <location>
        <begin position="506"/>
        <end position="760"/>
    </location>
</feature>
<name>A0A1I2HPJ6_9ACTN</name>
<dbReference type="PANTHER" id="PTHR44757:SF2">
    <property type="entry name" value="BIOFILM ARCHITECTURE MAINTENANCE PROTEIN MBAA"/>
    <property type="match status" value="1"/>
</dbReference>
<dbReference type="Gene3D" id="3.20.20.450">
    <property type="entry name" value="EAL domain"/>
    <property type="match status" value="1"/>
</dbReference>
<dbReference type="CDD" id="cd01948">
    <property type="entry name" value="EAL"/>
    <property type="match status" value="1"/>
</dbReference>
<evidence type="ECO:0000259" key="3">
    <source>
        <dbReference type="PROSITE" id="PS50887"/>
    </source>
</evidence>